<dbReference type="NCBIfam" id="TIGR03330">
    <property type="entry name" value="SAM_DCase_Bsu"/>
    <property type="match status" value="1"/>
</dbReference>
<keyword evidence="4" id="KW-0068">Autocatalytic cleavage</keyword>
<evidence type="ECO:0000256" key="9">
    <source>
        <dbReference type="ARBA" id="ARBA00023270"/>
    </source>
</evidence>
<name>A0A7W5YD39_9ACTN</name>
<keyword evidence="3" id="KW-0210">Decarboxylase</keyword>
<evidence type="ECO:0000313" key="12">
    <source>
        <dbReference type="Proteomes" id="UP000579945"/>
    </source>
</evidence>
<sequence length="137" mass="14791">MISDLLFGKASSQASAHAPVRLHTRGRHVIATLRGVDAAVLNDEVRLRSALAQALLTARATILSMHSERFPVQGVTLFAMLAESHASVHTWPEAGVAEVDIYTCGPTTDPMAALEHLKHLVGCTQSEHLLLERDVHA</sequence>
<dbReference type="InterPro" id="IPR016067">
    <property type="entry name" value="S-AdoMet_deCO2ase_core"/>
</dbReference>
<keyword evidence="7" id="KW-0865">Zymogen</keyword>
<dbReference type="Proteomes" id="UP000579945">
    <property type="component" value="Unassembled WGS sequence"/>
</dbReference>
<evidence type="ECO:0000256" key="10">
    <source>
        <dbReference type="ARBA" id="ARBA00023317"/>
    </source>
</evidence>
<dbReference type="GeneID" id="95395769"/>
<comment type="caution">
    <text evidence="11">The sequence shown here is derived from an EMBL/GenBank/DDBJ whole genome shotgun (WGS) entry which is preliminary data.</text>
</comment>
<dbReference type="InterPro" id="IPR017716">
    <property type="entry name" value="S-AdoMet_deCOase_pro-enz"/>
</dbReference>
<dbReference type="InterPro" id="IPR003826">
    <property type="entry name" value="AdoMetDC_fam_prok"/>
</dbReference>
<dbReference type="RefSeq" id="WP_183662597.1">
    <property type="nucleotide sequence ID" value="NZ_BAAAXX010000179.1"/>
</dbReference>
<evidence type="ECO:0000256" key="8">
    <source>
        <dbReference type="ARBA" id="ARBA00023239"/>
    </source>
</evidence>
<dbReference type="EMBL" id="JACIBV010000003">
    <property type="protein sequence ID" value="MBB3733848.1"/>
    <property type="molecule type" value="Genomic_DNA"/>
</dbReference>
<gene>
    <name evidence="11" type="ORF">FHR33_009801</name>
</gene>
<comment type="cofactor">
    <cofactor evidence="1">
        <name>pyruvate</name>
        <dbReference type="ChEBI" id="CHEBI:15361"/>
    </cofactor>
</comment>
<evidence type="ECO:0000256" key="1">
    <source>
        <dbReference type="ARBA" id="ARBA00001928"/>
    </source>
</evidence>
<evidence type="ECO:0000256" key="4">
    <source>
        <dbReference type="ARBA" id="ARBA00022813"/>
    </source>
</evidence>
<dbReference type="PANTHER" id="PTHR33866:SF2">
    <property type="entry name" value="S-ADENOSYLMETHIONINE DECARBOXYLASE PROENZYME"/>
    <property type="match status" value="1"/>
</dbReference>
<keyword evidence="2" id="KW-0949">S-adenosyl-L-methionine</keyword>
<keyword evidence="10" id="KW-0670">Pyruvate</keyword>
<dbReference type="Pfam" id="PF02675">
    <property type="entry name" value="AdoMet_dc"/>
    <property type="match status" value="1"/>
</dbReference>
<evidence type="ECO:0000313" key="11">
    <source>
        <dbReference type="EMBL" id="MBB3733848.1"/>
    </source>
</evidence>
<dbReference type="SUPFAM" id="SSF56276">
    <property type="entry name" value="S-adenosylmethionine decarboxylase"/>
    <property type="match status" value="1"/>
</dbReference>
<accession>A0A7W5YD39</accession>
<keyword evidence="5" id="KW-0745">Spermidine biosynthesis</keyword>
<reference evidence="11 12" key="1">
    <citation type="submission" date="2020-08" db="EMBL/GenBank/DDBJ databases">
        <title>Sequencing the genomes of 1000 actinobacteria strains.</title>
        <authorList>
            <person name="Klenk H.-P."/>
        </authorList>
    </citation>
    <scope>NUCLEOTIDE SEQUENCE [LARGE SCALE GENOMIC DNA]</scope>
    <source>
        <strain evidence="11 12">DSM 44320</strain>
    </source>
</reference>
<proteinExistence type="predicted"/>
<dbReference type="GO" id="GO:0005829">
    <property type="term" value="C:cytosol"/>
    <property type="evidence" value="ECO:0007669"/>
    <property type="project" value="TreeGrafter"/>
</dbReference>
<dbReference type="AlphaFoldDB" id="A0A7W5YD39"/>
<keyword evidence="6" id="KW-0620">Polyamine biosynthesis</keyword>
<evidence type="ECO:0000256" key="7">
    <source>
        <dbReference type="ARBA" id="ARBA00023145"/>
    </source>
</evidence>
<dbReference type="GO" id="GO:0004014">
    <property type="term" value="F:adenosylmethionine decarboxylase activity"/>
    <property type="evidence" value="ECO:0007669"/>
    <property type="project" value="InterPro"/>
</dbReference>
<evidence type="ECO:0000256" key="3">
    <source>
        <dbReference type="ARBA" id="ARBA00022793"/>
    </source>
</evidence>
<keyword evidence="9" id="KW-0704">Schiff base</keyword>
<organism evidence="11 12">
    <name type="scientific">Nonomuraea dietziae</name>
    <dbReference type="NCBI Taxonomy" id="65515"/>
    <lineage>
        <taxon>Bacteria</taxon>
        <taxon>Bacillati</taxon>
        <taxon>Actinomycetota</taxon>
        <taxon>Actinomycetes</taxon>
        <taxon>Streptosporangiales</taxon>
        <taxon>Streptosporangiaceae</taxon>
        <taxon>Nonomuraea</taxon>
    </lineage>
</organism>
<dbReference type="GO" id="GO:0008295">
    <property type="term" value="P:spermidine biosynthetic process"/>
    <property type="evidence" value="ECO:0007669"/>
    <property type="project" value="UniProtKB-KW"/>
</dbReference>
<keyword evidence="12" id="KW-1185">Reference proteome</keyword>
<dbReference type="Gene3D" id="3.60.90.10">
    <property type="entry name" value="S-adenosylmethionine decarboxylase"/>
    <property type="match status" value="1"/>
</dbReference>
<evidence type="ECO:0000256" key="6">
    <source>
        <dbReference type="ARBA" id="ARBA00023115"/>
    </source>
</evidence>
<keyword evidence="8" id="KW-0456">Lyase</keyword>
<evidence type="ECO:0000256" key="2">
    <source>
        <dbReference type="ARBA" id="ARBA00022691"/>
    </source>
</evidence>
<dbReference type="PANTHER" id="PTHR33866">
    <property type="entry name" value="S-ADENOSYLMETHIONINE DECARBOXYLASE PROENZYME"/>
    <property type="match status" value="1"/>
</dbReference>
<protein>
    <submittedName>
        <fullName evidence="11">S-adenosylmethionine decarboxylase proenzyme</fullName>
    </submittedName>
</protein>
<evidence type="ECO:0000256" key="5">
    <source>
        <dbReference type="ARBA" id="ARBA00023066"/>
    </source>
</evidence>